<protein>
    <submittedName>
        <fullName evidence="6">Uncharacterized protein</fullName>
    </submittedName>
</protein>
<comment type="caution">
    <text evidence="6">The sequence shown here is derived from an EMBL/GenBank/DDBJ whole genome shotgun (WGS) entry which is preliminary data.</text>
</comment>
<dbReference type="GO" id="GO:0046872">
    <property type="term" value="F:metal ion binding"/>
    <property type="evidence" value="ECO:0007669"/>
    <property type="project" value="UniProtKB-KW"/>
</dbReference>
<feature type="chain" id="PRO_5044824608" evidence="5">
    <location>
        <begin position="25"/>
        <end position="375"/>
    </location>
</feature>
<dbReference type="GO" id="GO:0004518">
    <property type="term" value="F:nuclease activity"/>
    <property type="evidence" value="ECO:0007669"/>
    <property type="project" value="UniProtKB-KW"/>
</dbReference>
<evidence type="ECO:0000313" key="7">
    <source>
        <dbReference type="Proteomes" id="UP001516023"/>
    </source>
</evidence>
<name>A0ABD3QFX8_9STRA</name>
<reference evidence="6 7" key="1">
    <citation type="journal article" date="2020" name="G3 (Bethesda)">
        <title>Improved Reference Genome for Cyclotella cryptica CCMP332, a Model for Cell Wall Morphogenesis, Salinity Adaptation, and Lipid Production in Diatoms (Bacillariophyta).</title>
        <authorList>
            <person name="Roberts W.R."/>
            <person name="Downey K.M."/>
            <person name="Ruck E.C."/>
            <person name="Traller J.C."/>
            <person name="Alverson A.J."/>
        </authorList>
    </citation>
    <scope>NUCLEOTIDE SEQUENCE [LARGE SCALE GENOMIC DNA]</scope>
    <source>
        <strain evidence="6 7">CCMP332</strain>
    </source>
</reference>
<keyword evidence="5" id="KW-0732">Signal</keyword>
<evidence type="ECO:0000313" key="6">
    <source>
        <dbReference type="EMBL" id="KAL3798686.1"/>
    </source>
</evidence>
<keyword evidence="4" id="KW-0378">Hydrolase</keyword>
<proteinExistence type="inferred from homology"/>
<sequence length="375" mass="42408">MMHCRDKVISVWVALISFLSSSHTDNSLALGFVISCHATKSLRKTKAPERFFSGSAMEESQNQEKECSQVKTSRMSSEGIVDIGINLTHRAFRNHWREVVQRAIDGGVATMILTGTSLETSRRSLQLAQQWFDETGSSNLYCTVGIHPHDAKSWNDATVSEMKQLLQHPLAVSVGECGLDYNRNFSSRKDQLFAFREQVKLAVELKKPLFVHEREAHNDLLKVFDEFDSELLPPIVVHCFTGSKEEAIEYIQRGYYIGFTGTICKHERGASLRDLLPSIPLEKVMVETDAPFMGFQKGRRSSEPADCIEVARKVMRRDRKAIELEKSTRPDIKILSSPFLIGGTGTGLKPKAEFVERMRWSESQLRQNSYFGGLK</sequence>
<evidence type="ECO:0000256" key="4">
    <source>
        <dbReference type="ARBA" id="ARBA00022801"/>
    </source>
</evidence>
<dbReference type="InterPro" id="IPR032466">
    <property type="entry name" value="Metal_Hydrolase"/>
</dbReference>
<evidence type="ECO:0000256" key="3">
    <source>
        <dbReference type="ARBA" id="ARBA00022723"/>
    </source>
</evidence>
<dbReference type="Proteomes" id="UP001516023">
    <property type="component" value="Unassembled WGS sequence"/>
</dbReference>
<keyword evidence="3" id="KW-0479">Metal-binding</keyword>
<evidence type="ECO:0000256" key="1">
    <source>
        <dbReference type="ARBA" id="ARBA00009275"/>
    </source>
</evidence>
<dbReference type="EMBL" id="JABMIG020000044">
    <property type="protein sequence ID" value="KAL3798686.1"/>
    <property type="molecule type" value="Genomic_DNA"/>
</dbReference>
<dbReference type="InterPro" id="IPR050891">
    <property type="entry name" value="TatD-type_Hydrolase"/>
</dbReference>
<dbReference type="PANTHER" id="PTHR10060">
    <property type="entry name" value="TATD FAMILY DEOXYRIBONUCLEASE"/>
    <property type="match status" value="1"/>
</dbReference>
<comment type="similarity">
    <text evidence="1">Belongs to the metallo-dependent hydrolases superfamily. TatD-type hydrolase family.</text>
</comment>
<gene>
    <name evidence="6" type="ORF">HJC23_004437</name>
</gene>
<organism evidence="6 7">
    <name type="scientific">Cyclotella cryptica</name>
    <dbReference type="NCBI Taxonomy" id="29204"/>
    <lineage>
        <taxon>Eukaryota</taxon>
        <taxon>Sar</taxon>
        <taxon>Stramenopiles</taxon>
        <taxon>Ochrophyta</taxon>
        <taxon>Bacillariophyta</taxon>
        <taxon>Coscinodiscophyceae</taxon>
        <taxon>Thalassiosirophycidae</taxon>
        <taxon>Stephanodiscales</taxon>
        <taxon>Stephanodiscaceae</taxon>
        <taxon>Cyclotella</taxon>
    </lineage>
</organism>
<dbReference type="FunFam" id="3.20.20.140:FF:000005">
    <property type="entry name" value="TatD family hydrolase"/>
    <property type="match status" value="1"/>
</dbReference>
<accession>A0ABD3QFX8</accession>
<dbReference type="PANTHER" id="PTHR10060:SF15">
    <property type="entry name" value="DEOXYRIBONUCLEASE TATDN1"/>
    <property type="match status" value="1"/>
</dbReference>
<dbReference type="CDD" id="cd01310">
    <property type="entry name" value="TatD_DNAse"/>
    <property type="match status" value="1"/>
</dbReference>
<dbReference type="AlphaFoldDB" id="A0ABD3QFX8"/>
<evidence type="ECO:0000256" key="5">
    <source>
        <dbReference type="SAM" id="SignalP"/>
    </source>
</evidence>
<keyword evidence="2" id="KW-0540">Nuclease</keyword>
<dbReference type="Gene3D" id="3.20.20.140">
    <property type="entry name" value="Metal-dependent hydrolases"/>
    <property type="match status" value="1"/>
</dbReference>
<dbReference type="GO" id="GO:0016787">
    <property type="term" value="F:hydrolase activity"/>
    <property type="evidence" value="ECO:0007669"/>
    <property type="project" value="UniProtKB-KW"/>
</dbReference>
<evidence type="ECO:0000256" key="2">
    <source>
        <dbReference type="ARBA" id="ARBA00022722"/>
    </source>
</evidence>
<dbReference type="SUPFAM" id="SSF51556">
    <property type="entry name" value="Metallo-dependent hydrolases"/>
    <property type="match status" value="1"/>
</dbReference>
<dbReference type="Pfam" id="PF01026">
    <property type="entry name" value="TatD_DNase"/>
    <property type="match status" value="1"/>
</dbReference>
<keyword evidence="7" id="KW-1185">Reference proteome</keyword>
<dbReference type="InterPro" id="IPR001130">
    <property type="entry name" value="TatD-like"/>
</dbReference>
<feature type="signal peptide" evidence="5">
    <location>
        <begin position="1"/>
        <end position="24"/>
    </location>
</feature>